<gene>
    <name evidence="1" type="ORF">A3A44_02555</name>
</gene>
<evidence type="ECO:0000313" key="2">
    <source>
        <dbReference type="Proteomes" id="UP000178977"/>
    </source>
</evidence>
<dbReference type="AlphaFoldDB" id="A0A1G2LAR3"/>
<dbReference type="SUPFAM" id="SSF53335">
    <property type="entry name" value="S-adenosyl-L-methionine-dependent methyltransferases"/>
    <property type="match status" value="1"/>
</dbReference>
<reference evidence="1 2" key="1">
    <citation type="journal article" date="2016" name="Nat. Commun.">
        <title>Thousands of microbial genomes shed light on interconnected biogeochemical processes in an aquifer system.</title>
        <authorList>
            <person name="Anantharaman K."/>
            <person name="Brown C.T."/>
            <person name="Hug L.A."/>
            <person name="Sharon I."/>
            <person name="Castelle C.J."/>
            <person name="Probst A.J."/>
            <person name="Thomas B.C."/>
            <person name="Singh A."/>
            <person name="Wilkins M.J."/>
            <person name="Karaoz U."/>
            <person name="Brodie E.L."/>
            <person name="Williams K.H."/>
            <person name="Hubbard S.S."/>
            <person name="Banfield J.F."/>
        </authorList>
    </citation>
    <scope>NUCLEOTIDE SEQUENCE [LARGE SCALE GENOMIC DNA]</scope>
</reference>
<evidence type="ECO:0008006" key="3">
    <source>
        <dbReference type="Google" id="ProtNLM"/>
    </source>
</evidence>
<dbReference type="CDD" id="cd02440">
    <property type="entry name" value="AdoMet_MTases"/>
    <property type="match status" value="1"/>
</dbReference>
<dbReference type="STRING" id="1802281.A3A44_02555"/>
<accession>A0A1G2LAR3</accession>
<proteinExistence type="predicted"/>
<comment type="caution">
    <text evidence="1">The sequence shown here is derived from an EMBL/GenBank/DDBJ whole genome shotgun (WGS) entry which is preliminary data.</text>
</comment>
<dbReference type="Gene3D" id="3.40.50.150">
    <property type="entry name" value="Vaccinia Virus protein VP39"/>
    <property type="match status" value="1"/>
</dbReference>
<dbReference type="PANTHER" id="PTHR43861:SF6">
    <property type="entry name" value="METHYLTRANSFERASE TYPE 11"/>
    <property type="match status" value="1"/>
</dbReference>
<dbReference type="EMBL" id="MHQT01000037">
    <property type="protein sequence ID" value="OHA08644.1"/>
    <property type="molecule type" value="Genomic_DNA"/>
</dbReference>
<dbReference type="Proteomes" id="UP000178977">
    <property type="component" value="Unassembled WGS sequence"/>
</dbReference>
<organism evidence="1 2">
    <name type="scientific">Candidatus Sungbacteria bacterium RIFCSPLOWO2_01_FULL_60_25</name>
    <dbReference type="NCBI Taxonomy" id="1802281"/>
    <lineage>
        <taxon>Bacteria</taxon>
        <taxon>Candidatus Sungiibacteriota</taxon>
    </lineage>
</organism>
<protein>
    <recommendedName>
        <fullName evidence="3">Methyltransferase type 11 domain-containing protein</fullName>
    </recommendedName>
</protein>
<dbReference type="PANTHER" id="PTHR43861">
    <property type="entry name" value="TRANS-ACONITATE 2-METHYLTRANSFERASE-RELATED"/>
    <property type="match status" value="1"/>
</dbReference>
<dbReference type="InterPro" id="IPR029063">
    <property type="entry name" value="SAM-dependent_MTases_sf"/>
</dbReference>
<dbReference type="Pfam" id="PF13489">
    <property type="entry name" value="Methyltransf_23"/>
    <property type="match status" value="1"/>
</dbReference>
<evidence type="ECO:0000313" key="1">
    <source>
        <dbReference type="EMBL" id="OHA08644.1"/>
    </source>
</evidence>
<name>A0A1G2LAR3_9BACT</name>
<sequence length="311" mass="35388">MDENAASPIIVTCPLSREHRAHFSFSKNHFDLYLCRECDFRFVYPMPDDTKSVYGSDYFIGARRGFGYVNYEDDKVAMRGFFERALDAVEGVVSARGTLLDVGAATGFFLKIARERGWRVAGLEVSSYAVSEARRSGLGVVEGTLESSPWQGPTFDAITLFDVIEHVPDPRRTLARAFAILRPGGAVAINTPDTGSFWGRAFGRHWHAYCPPEHLSYFNQRNIQTLARECGFETLSVTKIGKRFTPAYIFSMLRRWQGLRFWRWMERAVLRMPLHRLELPVNIRDNMFLVVRKPAVLPPVAPANRAMRKAV</sequence>